<dbReference type="AlphaFoldDB" id="A0A5R9B9W3"/>
<name>A0A5R9B9W3_9MICC</name>
<evidence type="ECO:0000313" key="3">
    <source>
        <dbReference type="Proteomes" id="UP000310458"/>
    </source>
</evidence>
<reference evidence="2 3" key="1">
    <citation type="submission" date="2019-05" db="EMBL/GenBank/DDBJ databases">
        <title>Nesterenkonia sp. GY074 isolated from the Southern Atlantic Ocean.</title>
        <authorList>
            <person name="Zhang G."/>
        </authorList>
    </citation>
    <scope>NUCLEOTIDE SEQUENCE [LARGE SCALE GENOMIC DNA]</scope>
    <source>
        <strain evidence="2 3">GY074</strain>
    </source>
</reference>
<evidence type="ECO:0000256" key="1">
    <source>
        <dbReference type="SAM" id="Phobius"/>
    </source>
</evidence>
<evidence type="ECO:0000313" key="2">
    <source>
        <dbReference type="EMBL" id="TLP94463.1"/>
    </source>
</evidence>
<dbReference type="Proteomes" id="UP000310458">
    <property type="component" value="Unassembled WGS sequence"/>
</dbReference>
<gene>
    <name evidence="2" type="ORF">FEF26_11725</name>
</gene>
<keyword evidence="1" id="KW-1133">Transmembrane helix</keyword>
<feature type="transmembrane region" description="Helical" evidence="1">
    <location>
        <begin position="54"/>
        <end position="77"/>
    </location>
</feature>
<keyword evidence="1" id="KW-0472">Membrane</keyword>
<proteinExistence type="predicted"/>
<keyword evidence="1" id="KW-0812">Transmembrane</keyword>
<organism evidence="2 3">
    <name type="scientific">Nesterenkonia salmonea</name>
    <dbReference type="NCBI Taxonomy" id="1804987"/>
    <lineage>
        <taxon>Bacteria</taxon>
        <taxon>Bacillati</taxon>
        <taxon>Actinomycetota</taxon>
        <taxon>Actinomycetes</taxon>
        <taxon>Micrococcales</taxon>
        <taxon>Micrococcaceae</taxon>
        <taxon>Nesterenkonia</taxon>
    </lineage>
</organism>
<comment type="caution">
    <text evidence="2">The sequence shown here is derived from an EMBL/GenBank/DDBJ whole genome shotgun (WGS) entry which is preliminary data.</text>
</comment>
<dbReference type="EMBL" id="VAVZ01000034">
    <property type="protein sequence ID" value="TLP94463.1"/>
    <property type="molecule type" value="Genomic_DNA"/>
</dbReference>
<keyword evidence="3" id="KW-1185">Reference proteome</keyword>
<feature type="transmembrane region" description="Helical" evidence="1">
    <location>
        <begin position="12"/>
        <end position="34"/>
    </location>
</feature>
<sequence>MTTTWLIRLARRITVGVTVFNAVTAVSGGVAIILTGGLGMSASMLYNSPFDSFLWPGIILIAIVGGTQLVAAVLILARRSSALLWVAVAGFSMVRSSPV</sequence>
<dbReference type="OrthoDB" id="4481055at2"/>
<accession>A0A5R9B9W3</accession>
<protein>
    <submittedName>
        <fullName evidence="2">Uncharacterized protein</fullName>
    </submittedName>
</protein>